<name>A0ABV9XZ81_9PSEU</name>
<feature type="signal peptide" evidence="1">
    <location>
        <begin position="1"/>
        <end position="28"/>
    </location>
</feature>
<dbReference type="Proteomes" id="UP001595833">
    <property type="component" value="Unassembled WGS sequence"/>
</dbReference>
<sequence>MLKRLVSGAALTALTGALLFGGSGAAQATTTPDVECLNNPIGLINLVVCDVDVNLDLLPDAIITFGDILSGNKVLNGAELTLLEAELENILKDVDIANNLVFKEALVEALNNLDLIDDIDVSKILVNILG</sequence>
<keyword evidence="1" id="KW-0732">Signal</keyword>
<gene>
    <name evidence="2" type="ORF">ACFPFM_16140</name>
</gene>
<evidence type="ECO:0000313" key="2">
    <source>
        <dbReference type="EMBL" id="MFC5055288.1"/>
    </source>
</evidence>
<dbReference type="EMBL" id="JBHSJB010000012">
    <property type="protein sequence ID" value="MFC5055288.1"/>
    <property type="molecule type" value="Genomic_DNA"/>
</dbReference>
<comment type="caution">
    <text evidence="2">The sequence shown here is derived from an EMBL/GenBank/DDBJ whole genome shotgun (WGS) entry which is preliminary data.</text>
</comment>
<dbReference type="RefSeq" id="WP_344040338.1">
    <property type="nucleotide sequence ID" value="NZ_BAAAKE010000022.1"/>
</dbReference>
<feature type="chain" id="PRO_5046517422" evidence="1">
    <location>
        <begin position="29"/>
        <end position="130"/>
    </location>
</feature>
<organism evidence="2 3">
    <name type="scientific">Saccharothrix xinjiangensis</name>
    <dbReference type="NCBI Taxonomy" id="204798"/>
    <lineage>
        <taxon>Bacteria</taxon>
        <taxon>Bacillati</taxon>
        <taxon>Actinomycetota</taxon>
        <taxon>Actinomycetes</taxon>
        <taxon>Pseudonocardiales</taxon>
        <taxon>Pseudonocardiaceae</taxon>
        <taxon>Saccharothrix</taxon>
    </lineage>
</organism>
<evidence type="ECO:0000256" key="1">
    <source>
        <dbReference type="SAM" id="SignalP"/>
    </source>
</evidence>
<proteinExistence type="predicted"/>
<evidence type="ECO:0000313" key="3">
    <source>
        <dbReference type="Proteomes" id="UP001595833"/>
    </source>
</evidence>
<protein>
    <submittedName>
        <fullName evidence="2">Uncharacterized protein</fullName>
    </submittedName>
</protein>
<accession>A0ABV9XZ81</accession>
<keyword evidence="3" id="KW-1185">Reference proteome</keyword>
<reference evidence="3" key="1">
    <citation type="journal article" date="2019" name="Int. J. Syst. Evol. Microbiol.">
        <title>The Global Catalogue of Microorganisms (GCM) 10K type strain sequencing project: providing services to taxonomists for standard genome sequencing and annotation.</title>
        <authorList>
            <consortium name="The Broad Institute Genomics Platform"/>
            <consortium name="The Broad Institute Genome Sequencing Center for Infectious Disease"/>
            <person name="Wu L."/>
            <person name="Ma J."/>
        </authorList>
    </citation>
    <scope>NUCLEOTIDE SEQUENCE [LARGE SCALE GENOMIC DNA]</scope>
    <source>
        <strain evidence="3">KCTC 12848</strain>
    </source>
</reference>